<evidence type="ECO:0000313" key="1">
    <source>
        <dbReference type="EMBL" id="RZS60459.1"/>
    </source>
</evidence>
<reference evidence="1 2" key="1">
    <citation type="submission" date="2019-02" db="EMBL/GenBank/DDBJ databases">
        <title>Sequencing the genomes of 1000 actinobacteria strains.</title>
        <authorList>
            <person name="Klenk H.-P."/>
        </authorList>
    </citation>
    <scope>NUCLEOTIDE SEQUENCE [LARGE SCALE GENOMIC DNA]</scope>
    <source>
        <strain evidence="1 2">DSM 16932</strain>
    </source>
</reference>
<comment type="caution">
    <text evidence="1">The sequence shown here is derived from an EMBL/GenBank/DDBJ whole genome shotgun (WGS) entry which is preliminary data.</text>
</comment>
<dbReference type="AlphaFoldDB" id="A0A4Q7M3E3"/>
<sequence length="142" mass="15354">MADTLAAPFALRDARLIVGPGTGEEREFSSSVSHVMFEPRVAWAPAVGLNDVGGNYAVERVEWWLALEYPQDWAEAASLSLFLATHAGQKREMLFVPSQRFATHQVRTTVVLAPGPIGGDAGPLLTGIVAMPVVGWPDVEER</sequence>
<keyword evidence="2" id="KW-1185">Reference proteome</keyword>
<protein>
    <submittedName>
        <fullName evidence="1">Uncharacterized protein</fullName>
    </submittedName>
</protein>
<dbReference type="RefSeq" id="WP_130412394.1">
    <property type="nucleotide sequence ID" value="NZ_SGWX01000001.1"/>
</dbReference>
<name>A0A4Q7M3E3_9MICO</name>
<dbReference type="Proteomes" id="UP000293852">
    <property type="component" value="Unassembled WGS sequence"/>
</dbReference>
<gene>
    <name evidence="1" type="ORF">EV386_0717</name>
</gene>
<organism evidence="1 2">
    <name type="scientific">Xylanimonas ulmi</name>
    <dbReference type="NCBI Taxonomy" id="228973"/>
    <lineage>
        <taxon>Bacteria</taxon>
        <taxon>Bacillati</taxon>
        <taxon>Actinomycetota</taxon>
        <taxon>Actinomycetes</taxon>
        <taxon>Micrococcales</taxon>
        <taxon>Promicromonosporaceae</taxon>
        <taxon>Xylanimonas</taxon>
    </lineage>
</organism>
<proteinExistence type="predicted"/>
<dbReference type="EMBL" id="SGWX01000001">
    <property type="protein sequence ID" value="RZS60459.1"/>
    <property type="molecule type" value="Genomic_DNA"/>
</dbReference>
<dbReference type="OrthoDB" id="5479351at2"/>
<evidence type="ECO:0000313" key="2">
    <source>
        <dbReference type="Proteomes" id="UP000293852"/>
    </source>
</evidence>
<accession>A0A4Q7M3E3</accession>